<dbReference type="InterPro" id="IPR021150">
    <property type="entry name" value="Ubiq_cyt_c_chap"/>
</dbReference>
<feature type="compositionally biased region" description="Pro residues" evidence="2">
    <location>
        <begin position="31"/>
        <end position="41"/>
    </location>
</feature>
<proteinExistence type="inferred from homology"/>
<evidence type="ECO:0000256" key="2">
    <source>
        <dbReference type="SAM" id="MobiDB-lite"/>
    </source>
</evidence>
<dbReference type="InterPro" id="IPR007129">
    <property type="entry name" value="Ubiqinol_cyt_c_chaperone_CPB3"/>
</dbReference>
<dbReference type="GO" id="GO:0005739">
    <property type="term" value="C:mitochondrion"/>
    <property type="evidence" value="ECO:0007669"/>
    <property type="project" value="TreeGrafter"/>
</dbReference>
<reference evidence="4" key="2">
    <citation type="journal article" date="2020" name="Nat. Commun.">
        <title>Large-scale genome sequencing of mycorrhizal fungi provides insights into the early evolution of symbiotic traits.</title>
        <authorList>
            <person name="Miyauchi S."/>
            <person name="Kiss E."/>
            <person name="Kuo A."/>
            <person name="Drula E."/>
            <person name="Kohler A."/>
            <person name="Sanchez-Garcia M."/>
            <person name="Morin E."/>
            <person name="Andreopoulos B."/>
            <person name="Barry K.W."/>
            <person name="Bonito G."/>
            <person name="Buee M."/>
            <person name="Carver A."/>
            <person name="Chen C."/>
            <person name="Cichocki N."/>
            <person name="Clum A."/>
            <person name="Culley D."/>
            <person name="Crous P.W."/>
            <person name="Fauchery L."/>
            <person name="Girlanda M."/>
            <person name="Hayes R.D."/>
            <person name="Keri Z."/>
            <person name="LaButti K."/>
            <person name="Lipzen A."/>
            <person name="Lombard V."/>
            <person name="Magnuson J."/>
            <person name="Maillard F."/>
            <person name="Murat C."/>
            <person name="Nolan M."/>
            <person name="Ohm R.A."/>
            <person name="Pangilinan J."/>
            <person name="Pereira M.F."/>
            <person name="Perotto S."/>
            <person name="Peter M."/>
            <person name="Pfister S."/>
            <person name="Riley R."/>
            <person name="Sitrit Y."/>
            <person name="Stielow J.B."/>
            <person name="Szollosi G."/>
            <person name="Zifcakova L."/>
            <person name="Stursova M."/>
            <person name="Spatafora J.W."/>
            <person name="Tedersoo L."/>
            <person name="Vaario L.M."/>
            <person name="Yamada A."/>
            <person name="Yan M."/>
            <person name="Wang P."/>
            <person name="Xu J."/>
            <person name="Bruns T."/>
            <person name="Baldrian P."/>
            <person name="Vilgalys R."/>
            <person name="Dunand C."/>
            <person name="Henrissat B."/>
            <person name="Grigoriev I.V."/>
            <person name="Hibbett D."/>
            <person name="Nagy L.G."/>
            <person name="Martin F.M."/>
        </authorList>
    </citation>
    <scope>NUCLEOTIDE SEQUENCE</scope>
    <source>
        <strain evidence="4">Prilba</strain>
    </source>
</reference>
<feature type="compositionally biased region" description="Low complexity" evidence="2">
    <location>
        <begin position="179"/>
        <end position="189"/>
    </location>
</feature>
<dbReference type="OrthoDB" id="10253878at2759"/>
<accession>A0A9P5JXG6</accession>
<feature type="domain" description="Ubiquinol-cytochrome c chaperone" evidence="3">
    <location>
        <begin position="112"/>
        <end position="168"/>
    </location>
</feature>
<gene>
    <name evidence="4" type="ORF">DFH94DRAFT_771298</name>
</gene>
<protein>
    <recommendedName>
        <fullName evidence="3">Ubiquinol-cytochrome c chaperone domain-containing protein</fullName>
    </recommendedName>
</protein>
<organism evidence="4 5">
    <name type="scientific">Russula ochroleuca</name>
    <dbReference type="NCBI Taxonomy" id="152965"/>
    <lineage>
        <taxon>Eukaryota</taxon>
        <taxon>Fungi</taxon>
        <taxon>Dikarya</taxon>
        <taxon>Basidiomycota</taxon>
        <taxon>Agaricomycotina</taxon>
        <taxon>Agaricomycetes</taxon>
        <taxon>Russulales</taxon>
        <taxon>Russulaceae</taxon>
        <taxon>Russula</taxon>
    </lineage>
</organism>
<sequence length="389" mass="42947">MQRIILRPSRPILTQLHAHTLRSYASASAPAPAPKLTPGPTKPYQHEKGLTREPSWLTRKLKQSPTAMRVFLKVFGALGYGSLRQIAARRALALYEQLCTGRAEEDSAFWTEECHLPPTFQSWFTVTNLHVWLLTTRLRALPAPQAQAHIQGLIDHFFLDVEDRIRQVLRPRSQPLPESPTSTSTTTTATPPPRAASFNGPSPSMSPNAATVKKRGRAPEALVTKQMKIFREQWAGLGLSLDLALAQRSDVILAGAIWRNLLGARGAQGLALALEPSLSPPTSPVPEFRRAVNQARMSEAELAHEERRDDGSGVHDFGPEDRDAYVRFPETMLVLTTYVHAEVARLADIPDEKIMETGATLGREAEDVEDLRFNKISSAKALVADLLNG</sequence>
<feature type="compositionally biased region" description="Polar residues" evidence="2">
    <location>
        <begin position="199"/>
        <end position="209"/>
    </location>
</feature>
<name>A0A9P5JXG6_9AGAM</name>
<feature type="region of interest" description="Disordered" evidence="2">
    <location>
        <begin position="27"/>
        <end position="49"/>
    </location>
</feature>
<keyword evidence="5" id="KW-1185">Reference proteome</keyword>
<dbReference type="PANTHER" id="PTHR12184">
    <property type="entry name" value="UBIQUINOL-CYTOCHROME C REDUCTASE COMPLEX ASSEMBLY FACTOR 1 FAMILY MEMBER"/>
    <property type="match status" value="1"/>
</dbReference>
<feature type="region of interest" description="Disordered" evidence="2">
    <location>
        <begin position="170"/>
        <end position="218"/>
    </location>
</feature>
<evidence type="ECO:0000313" key="5">
    <source>
        <dbReference type="Proteomes" id="UP000759537"/>
    </source>
</evidence>
<dbReference type="PANTHER" id="PTHR12184:SF1">
    <property type="entry name" value="UBIQUINOL-CYTOCHROME-C REDUCTASE COMPLEX ASSEMBLY FACTOR 1"/>
    <property type="match status" value="1"/>
</dbReference>
<dbReference type="AlphaFoldDB" id="A0A9P5JXG6"/>
<reference evidence="4" key="1">
    <citation type="submission" date="2019-10" db="EMBL/GenBank/DDBJ databases">
        <authorList>
            <consortium name="DOE Joint Genome Institute"/>
            <person name="Kuo A."/>
            <person name="Miyauchi S."/>
            <person name="Kiss E."/>
            <person name="Drula E."/>
            <person name="Kohler A."/>
            <person name="Sanchez-Garcia M."/>
            <person name="Andreopoulos B."/>
            <person name="Barry K.W."/>
            <person name="Bonito G."/>
            <person name="Buee M."/>
            <person name="Carver A."/>
            <person name="Chen C."/>
            <person name="Cichocki N."/>
            <person name="Clum A."/>
            <person name="Culley D."/>
            <person name="Crous P.W."/>
            <person name="Fauchery L."/>
            <person name="Girlanda M."/>
            <person name="Hayes R."/>
            <person name="Keri Z."/>
            <person name="LaButti K."/>
            <person name="Lipzen A."/>
            <person name="Lombard V."/>
            <person name="Magnuson J."/>
            <person name="Maillard F."/>
            <person name="Morin E."/>
            <person name="Murat C."/>
            <person name="Nolan M."/>
            <person name="Ohm R."/>
            <person name="Pangilinan J."/>
            <person name="Pereira M."/>
            <person name="Perotto S."/>
            <person name="Peter M."/>
            <person name="Riley R."/>
            <person name="Sitrit Y."/>
            <person name="Stielow B."/>
            <person name="Szollosi G."/>
            <person name="Zifcakova L."/>
            <person name="Stursova M."/>
            <person name="Spatafora J.W."/>
            <person name="Tedersoo L."/>
            <person name="Vaario L.-M."/>
            <person name="Yamada A."/>
            <person name="Yan M."/>
            <person name="Wang P."/>
            <person name="Xu J."/>
            <person name="Bruns T."/>
            <person name="Baldrian P."/>
            <person name="Vilgalys R."/>
            <person name="Henrissat B."/>
            <person name="Grigoriev I.V."/>
            <person name="Hibbett D."/>
            <person name="Nagy L.G."/>
            <person name="Martin F.M."/>
        </authorList>
    </citation>
    <scope>NUCLEOTIDE SEQUENCE</scope>
    <source>
        <strain evidence="4">Prilba</strain>
    </source>
</reference>
<evidence type="ECO:0000259" key="3">
    <source>
        <dbReference type="Pfam" id="PF03981"/>
    </source>
</evidence>
<dbReference type="Pfam" id="PF03981">
    <property type="entry name" value="Ubiq_cyt_C_chap"/>
    <property type="match status" value="2"/>
</dbReference>
<dbReference type="GO" id="GO:0034551">
    <property type="term" value="P:mitochondrial respiratory chain complex III assembly"/>
    <property type="evidence" value="ECO:0007669"/>
    <property type="project" value="TreeGrafter"/>
</dbReference>
<comment type="caution">
    <text evidence="4">The sequence shown here is derived from an EMBL/GenBank/DDBJ whole genome shotgun (WGS) entry which is preliminary data.</text>
</comment>
<dbReference type="Proteomes" id="UP000759537">
    <property type="component" value="Unassembled WGS sequence"/>
</dbReference>
<comment type="similarity">
    <text evidence="1">Belongs to the CBP3 family.</text>
</comment>
<feature type="domain" description="Ubiquinol-cytochrome c chaperone" evidence="3">
    <location>
        <begin position="219"/>
        <end position="267"/>
    </location>
</feature>
<evidence type="ECO:0000313" key="4">
    <source>
        <dbReference type="EMBL" id="KAF8470447.1"/>
    </source>
</evidence>
<evidence type="ECO:0000256" key="1">
    <source>
        <dbReference type="ARBA" id="ARBA00006407"/>
    </source>
</evidence>
<dbReference type="EMBL" id="WHVB01000025">
    <property type="protein sequence ID" value="KAF8470447.1"/>
    <property type="molecule type" value="Genomic_DNA"/>
</dbReference>